<proteinExistence type="predicted"/>
<reference evidence="3" key="2">
    <citation type="submission" date="2020-04" db="EMBL/GenBank/DDBJ databases">
        <authorList>
            <consortium name="NCBI Genome Project"/>
        </authorList>
    </citation>
    <scope>NUCLEOTIDE SEQUENCE</scope>
    <source>
        <strain evidence="3">CBS 342.82</strain>
    </source>
</reference>
<evidence type="ECO:0000313" key="3">
    <source>
        <dbReference type="RefSeq" id="XP_033460372.1"/>
    </source>
</evidence>
<name>A0A6J3M5J7_9PEZI</name>
<accession>A0A6J3M5J7</accession>
<feature type="compositionally biased region" description="Basic and acidic residues" evidence="1">
    <location>
        <begin position="109"/>
        <end position="129"/>
    </location>
</feature>
<evidence type="ECO:0000313" key="2">
    <source>
        <dbReference type="Proteomes" id="UP000504637"/>
    </source>
</evidence>
<reference evidence="3" key="1">
    <citation type="submission" date="2020-01" db="EMBL/GenBank/DDBJ databases">
        <authorList>
            <consortium name="DOE Joint Genome Institute"/>
            <person name="Haridas S."/>
            <person name="Albert R."/>
            <person name="Binder M."/>
            <person name="Bloem J."/>
            <person name="Labutti K."/>
            <person name="Salamov A."/>
            <person name="Andreopoulos B."/>
            <person name="Baker S.E."/>
            <person name="Barry K."/>
            <person name="Bills G."/>
            <person name="Bluhm B.H."/>
            <person name="Cannon C."/>
            <person name="Castanera R."/>
            <person name="Culley D.E."/>
            <person name="Daum C."/>
            <person name="Ezra D."/>
            <person name="Gonzalez J.B."/>
            <person name="Henrissat B."/>
            <person name="Kuo A."/>
            <person name="Liang C."/>
            <person name="Lipzen A."/>
            <person name="Lutzoni F."/>
            <person name="Magnuson J."/>
            <person name="Mondo S."/>
            <person name="Nolan M."/>
            <person name="Ohm R."/>
            <person name="Pangilinan J."/>
            <person name="Park H.-J."/>
            <person name="Ramirez L."/>
            <person name="Alfaro M."/>
            <person name="Sun H."/>
            <person name="Tritt A."/>
            <person name="Yoshinaga Y."/>
            <person name="Zwiers L.-H."/>
            <person name="Turgeon B.G."/>
            <person name="Goodwin S.B."/>
            <person name="Spatafora J.W."/>
            <person name="Crous P.W."/>
            <person name="Grigoriev I.V."/>
        </authorList>
    </citation>
    <scope>NUCLEOTIDE SEQUENCE</scope>
    <source>
        <strain evidence="3">CBS 342.82</strain>
    </source>
</reference>
<evidence type="ECO:0000256" key="1">
    <source>
        <dbReference type="SAM" id="MobiDB-lite"/>
    </source>
</evidence>
<reference evidence="3" key="3">
    <citation type="submission" date="2025-08" db="UniProtKB">
        <authorList>
            <consortium name="RefSeq"/>
        </authorList>
    </citation>
    <scope>IDENTIFICATION</scope>
    <source>
        <strain evidence="3">CBS 342.82</strain>
    </source>
</reference>
<dbReference type="AlphaFoldDB" id="A0A6J3M5J7"/>
<feature type="region of interest" description="Disordered" evidence="1">
    <location>
        <begin position="109"/>
        <end position="156"/>
    </location>
</feature>
<dbReference type="GeneID" id="54357343"/>
<organism evidence="3">
    <name type="scientific">Dissoconium aciculare CBS 342.82</name>
    <dbReference type="NCBI Taxonomy" id="1314786"/>
    <lineage>
        <taxon>Eukaryota</taxon>
        <taxon>Fungi</taxon>
        <taxon>Dikarya</taxon>
        <taxon>Ascomycota</taxon>
        <taxon>Pezizomycotina</taxon>
        <taxon>Dothideomycetes</taxon>
        <taxon>Dothideomycetidae</taxon>
        <taxon>Mycosphaerellales</taxon>
        <taxon>Dissoconiaceae</taxon>
        <taxon>Dissoconium</taxon>
    </lineage>
</organism>
<protein>
    <submittedName>
        <fullName evidence="3">Uncharacterized protein</fullName>
    </submittedName>
</protein>
<dbReference type="Proteomes" id="UP000504637">
    <property type="component" value="Unplaced"/>
</dbReference>
<sequence>MCTKRYVPLSGVRNNTYAQRGGISYCSRLRTLELIVVLGAFQGCLHRPTIDEEYIIDEDMAEIRSESHQISLPFSWLDLTSPPARLSPFLISYVDRTLHTMHDRWSKNPSIARKDKMEPCDDDHRRIADDLESQGQGPLDNSVVPTSGLRSHNDEW</sequence>
<gene>
    <name evidence="3" type="ORF">K489DRAFT_193183</name>
</gene>
<keyword evidence="2" id="KW-1185">Reference proteome</keyword>
<dbReference type="RefSeq" id="XP_033460372.1">
    <property type="nucleotide sequence ID" value="XM_033599544.1"/>
</dbReference>